<gene>
    <name evidence="2" type="ORF">NW768_007721</name>
</gene>
<protein>
    <submittedName>
        <fullName evidence="2">Uncharacterized protein</fullName>
    </submittedName>
</protein>
<dbReference type="EMBL" id="JAOQBH010000011">
    <property type="protein sequence ID" value="KAJ4129186.1"/>
    <property type="molecule type" value="Genomic_DNA"/>
</dbReference>
<comment type="caution">
    <text evidence="2">The sequence shown here is derived from an EMBL/GenBank/DDBJ whole genome shotgun (WGS) entry which is preliminary data.</text>
</comment>
<feature type="region of interest" description="Disordered" evidence="1">
    <location>
        <begin position="193"/>
        <end position="228"/>
    </location>
</feature>
<organism evidence="2 3">
    <name type="scientific">Fusarium equiseti</name>
    <name type="common">Fusarium scirpi</name>
    <dbReference type="NCBI Taxonomy" id="61235"/>
    <lineage>
        <taxon>Eukaryota</taxon>
        <taxon>Fungi</taxon>
        <taxon>Dikarya</taxon>
        <taxon>Ascomycota</taxon>
        <taxon>Pezizomycotina</taxon>
        <taxon>Sordariomycetes</taxon>
        <taxon>Hypocreomycetidae</taxon>
        <taxon>Hypocreales</taxon>
        <taxon>Nectriaceae</taxon>
        <taxon>Fusarium</taxon>
        <taxon>Fusarium incarnatum-equiseti species complex</taxon>
    </lineage>
</organism>
<name>A0ABQ8R8H2_FUSEQ</name>
<proteinExistence type="predicted"/>
<feature type="compositionally biased region" description="Acidic residues" evidence="1">
    <location>
        <begin position="210"/>
        <end position="228"/>
    </location>
</feature>
<reference evidence="2" key="1">
    <citation type="submission" date="2022-09" db="EMBL/GenBank/DDBJ databases">
        <title>Fusarium specimens isolated from Avocado Roots.</title>
        <authorList>
            <person name="Stajich J."/>
            <person name="Roper C."/>
            <person name="Heimlech-Rivalta G."/>
        </authorList>
    </citation>
    <scope>NUCLEOTIDE SEQUENCE</scope>
    <source>
        <strain evidence="2">CF00095</strain>
    </source>
</reference>
<keyword evidence="3" id="KW-1185">Reference proteome</keyword>
<accession>A0ABQ8R8H2</accession>
<evidence type="ECO:0000256" key="1">
    <source>
        <dbReference type="SAM" id="MobiDB-lite"/>
    </source>
</evidence>
<sequence>MENEVLCLKGPEPATLLIDQHKDIVCFRISDWYEEPHWGSGFHFYLSYADLTDEGFPHKVAFEIDGIWDYQHPLWRKMQRDTTSGYNPEDDDYYPFLHISIMDKNIHWFRDHNTVDDTYADSDNEFTVVKWGNLCPCNQRGMWSGALAFLMYIDWGFRHPIDEVRLYAAKVGILVRRDNEVMPCQSCQAGAKSDRPLDHLLDSMNLPTTEGDENVEESSEEEQEHARQ</sequence>
<dbReference type="Proteomes" id="UP001152024">
    <property type="component" value="Unassembled WGS sequence"/>
</dbReference>
<evidence type="ECO:0000313" key="3">
    <source>
        <dbReference type="Proteomes" id="UP001152024"/>
    </source>
</evidence>
<evidence type="ECO:0000313" key="2">
    <source>
        <dbReference type="EMBL" id="KAJ4129186.1"/>
    </source>
</evidence>